<evidence type="ECO:0000256" key="3">
    <source>
        <dbReference type="ARBA" id="ARBA00013194"/>
    </source>
</evidence>
<evidence type="ECO:0000256" key="10">
    <source>
        <dbReference type="ARBA" id="ARBA00029986"/>
    </source>
</evidence>
<dbReference type="GO" id="GO:0003755">
    <property type="term" value="F:peptidyl-prolyl cis-trans isomerase activity"/>
    <property type="evidence" value="ECO:0007669"/>
    <property type="project" value="UniProtKB-UniRule"/>
</dbReference>
<dbReference type="RefSeq" id="WP_205254985.1">
    <property type="nucleotide sequence ID" value="NZ_BAAAPV010000001.1"/>
</dbReference>
<evidence type="ECO:0000256" key="4">
    <source>
        <dbReference type="ARBA" id="ARBA00016902"/>
    </source>
</evidence>
<evidence type="ECO:0000256" key="9">
    <source>
        <dbReference type="ARBA" id="ARBA00023306"/>
    </source>
</evidence>
<organism evidence="16 17">
    <name type="scientific">Nakamurella flavida</name>
    <dbReference type="NCBI Taxonomy" id="363630"/>
    <lineage>
        <taxon>Bacteria</taxon>
        <taxon>Bacillati</taxon>
        <taxon>Actinomycetota</taxon>
        <taxon>Actinomycetes</taxon>
        <taxon>Nakamurellales</taxon>
        <taxon>Nakamurellaceae</taxon>
        <taxon>Nakamurella</taxon>
    </lineage>
</organism>
<dbReference type="Pfam" id="PF00254">
    <property type="entry name" value="FKBP_C"/>
    <property type="match status" value="1"/>
</dbReference>
<accession>A0A939C435</accession>
<dbReference type="GO" id="GO:0051083">
    <property type="term" value="P:'de novo' cotranslational protein folding"/>
    <property type="evidence" value="ECO:0007669"/>
    <property type="project" value="TreeGrafter"/>
</dbReference>
<dbReference type="InterPro" id="IPR046357">
    <property type="entry name" value="PPIase_dom_sf"/>
</dbReference>
<reference evidence="16" key="1">
    <citation type="submission" date="2021-01" db="EMBL/GenBank/DDBJ databases">
        <title>KCTC 19127 draft genome.</title>
        <authorList>
            <person name="An D."/>
        </authorList>
    </citation>
    <scope>NUCLEOTIDE SEQUENCE</scope>
    <source>
        <strain evidence="16">KCTC 19127</strain>
    </source>
</reference>
<comment type="subcellular location">
    <subcellularLocation>
        <location evidence="11">Cytoplasm</location>
    </subcellularLocation>
    <text evidence="11">About half TF is bound to the ribosome near the polypeptide exit tunnel while the other half is free in the cytoplasm.</text>
</comment>
<keyword evidence="11" id="KW-0963">Cytoplasm</keyword>
<evidence type="ECO:0000256" key="14">
    <source>
        <dbReference type="SAM" id="MobiDB-lite"/>
    </source>
</evidence>
<sequence length="527" mass="56168">MKSTVEHLNPTRVKLTVEVPFDELKPQFDKAYKTLAGQVRIPGFRPGKVPARILDARLGRGAILSEVVNDAVPAKYGQAVSEASLTVLGQPEIEVTRIDDNDTLAFTAEVDVRPEITLPELDGLAVTVDDVEITEADVDEQVDALRERFATTTVVERPAADGDAVVIDLRAAVDGDELPEASADALTYRIGEGDLVEGIDEAVTGMSAGDVSTFTTKLVAGEYAGQDADVTVAVTAVQERELPAVDDDFAQLASEFDSVAELRADLTEKIRRVKNLTQGTQARDKVLEALLAATEVPTPESIVKAEFDARVHDAIHSFDHDEAAFAVYLEGEGRTREEFDAELRTAAEEAVKTQLLLDALAESRGVGVDQDEFTQRVIYNAQRFGLSPDDYFKRLQEANQLGSVFADVRRGKALAGVVEQATVTDASGNVLDIAALFGVEDVEDDEDETAGVIEGSVQDPTDTADHAVDEDGSTAAEDDLVVDDDGVVAEADPSVVADGATDGEVYADSADSDTLAAGSDEAPTTRA</sequence>
<dbReference type="SUPFAM" id="SSF102735">
    <property type="entry name" value="Trigger factor ribosome-binding domain"/>
    <property type="match status" value="1"/>
</dbReference>
<dbReference type="GO" id="GO:0043335">
    <property type="term" value="P:protein unfolding"/>
    <property type="evidence" value="ECO:0007669"/>
    <property type="project" value="TreeGrafter"/>
</dbReference>
<dbReference type="InterPro" id="IPR005215">
    <property type="entry name" value="Trig_fac"/>
</dbReference>
<name>A0A939C435_9ACTN</name>
<dbReference type="SUPFAM" id="SSF54534">
    <property type="entry name" value="FKBP-like"/>
    <property type="match status" value="1"/>
</dbReference>
<dbReference type="Gene3D" id="3.30.70.1050">
    <property type="entry name" value="Trigger factor ribosome-binding domain"/>
    <property type="match status" value="1"/>
</dbReference>
<dbReference type="HAMAP" id="MF_00303">
    <property type="entry name" value="Trigger_factor_Tig"/>
    <property type="match status" value="1"/>
</dbReference>
<dbReference type="GO" id="GO:0043022">
    <property type="term" value="F:ribosome binding"/>
    <property type="evidence" value="ECO:0007669"/>
    <property type="project" value="TreeGrafter"/>
</dbReference>
<dbReference type="PANTHER" id="PTHR30560">
    <property type="entry name" value="TRIGGER FACTOR CHAPERONE AND PEPTIDYL-PROLYL CIS/TRANS ISOMERASE"/>
    <property type="match status" value="1"/>
</dbReference>
<dbReference type="Pfam" id="PF05698">
    <property type="entry name" value="Trigger_C"/>
    <property type="match status" value="1"/>
</dbReference>
<evidence type="ECO:0000256" key="8">
    <source>
        <dbReference type="ARBA" id="ARBA00023235"/>
    </source>
</evidence>
<keyword evidence="6 11" id="KW-0697">Rotamase</keyword>
<feature type="compositionally biased region" description="Acidic residues" evidence="14">
    <location>
        <begin position="470"/>
        <end position="487"/>
    </location>
</feature>
<evidence type="ECO:0000256" key="5">
    <source>
        <dbReference type="ARBA" id="ARBA00022618"/>
    </source>
</evidence>
<dbReference type="InterPro" id="IPR008881">
    <property type="entry name" value="Trigger_fac_ribosome-bd_bac"/>
</dbReference>
<dbReference type="InterPro" id="IPR008880">
    <property type="entry name" value="Trigger_fac_C"/>
</dbReference>
<evidence type="ECO:0000256" key="11">
    <source>
        <dbReference type="HAMAP-Rule" id="MF_00303"/>
    </source>
</evidence>
<dbReference type="Gene3D" id="1.10.3120.10">
    <property type="entry name" value="Trigger factor, C-terminal domain"/>
    <property type="match status" value="1"/>
</dbReference>
<evidence type="ECO:0000256" key="7">
    <source>
        <dbReference type="ARBA" id="ARBA00023186"/>
    </source>
</evidence>
<evidence type="ECO:0000256" key="12">
    <source>
        <dbReference type="PROSITE-ProRule" id="PRU00277"/>
    </source>
</evidence>
<keyword evidence="7 11" id="KW-0143">Chaperone</keyword>
<dbReference type="InterPro" id="IPR027304">
    <property type="entry name" value="Trigger_fact/SurA_dom_sf"/>
</dbReference>
<evidence type="ECO:0000256" key="13">
    <source>
        <dbReference type="RuleBase" id="RU003914"/>
    </source>
</evidence>
<dbReference type="InterPro" id="IPR036611">
    <property type="entry name" value="Trigger_fac_ribosome-bd_sf"/>
</dbReference>
<dbReference type="NCBIfam" id="TIGR00115">
    <property type="entry name" value="tig"/>
    <property type="match status" value="1"/>
</dbReference>
<keyword evidence="17" id="KW-1185">Reference proteome</keyword>
<evidence type="ECO:0000259" key="15">
    <source>
        <dbReference type="PROSITE" id="PS50059"/>
    </source>
</evidence>
<dbReference type="Proteomes" id="UP000663801">
    <property type="component" value="Unassembled WGS sequence"/>
</dbReference>
<dbReference type="EMBL" id="JAERWL010000001">
    <property type="protein sequence ID" value="MBM9474827.1"/>
    <property type="molecule type" value="Genomic_DNA"/>
</dbReference>
<keyword evidence="5 11" id="KW-0132">Cell division</keyword>
<gene>
    <name evidence="11" type="primary">tig</name>
    <name evidence="16" type="ORF">JL107_00050</name>
</gene>
<dbReference type="GO" id="GO:0005737">
    <property type="term" value="C:cytoplasm"/>
    <property type="evidence" value="ECO:0007669"/>
    <property type="project" value="UniProtKB-SubCell"/>
</dbReference>
<evidence type="ECO:0000313" key="16">
    <source>
        <dbReference type="EMBL" id="MBM9474827.1"/>
    </source>
</evidence>
<dbReference type="GO" id="GO:0051301">
    <property type="term" value="P:cell division"/>
    <property type="evidence" value="ECO:0007669"/>
    <property type="project" value="UniProtKB-KW"/>
</dbReference>
<evidence type="ECO:0000313" key="17">
    <source>
        <dbReference type="Proteomes" id="UP000663801"/>
    </source>
</evidence>
<dbReference type="Pfam" id="PF05697">
    <property type="entry name" value="Trigger_N"/>
    <property type="match status" value="1"/>
</dbReference>
<comment type="domain">
    <text evidence="11">Consists of 3 domains; the N-terminus binds the ribosome, the middle domain has PPIase activity, while the C-terminus has intrinsic chaperone activity on its own.</text>
</comment>
<dbReference type="PROSITE" id="PS50059">
    <property type="entry name" value="FKBP_PPIASE"/>
    <property type="match status" value="1"/>
</dbReference>
<keyword evidence="9 11" id="KW-0131">Cell cycle</keyword>
<keyword evidence="8 11" id="KW-0413">Isomerase</keyword>
<evidence type="ECO:0000256" key="6">
    <source>
        <dbReference type="ARBA" id="ARBA00023110"/>
    </source>
</evidence>
<proteinExistence type="inferred from homology"/>
<evidence type="ECO:0000256" key="2">
    <source>
        <dbReference type="ARBA" id="ARBA00005464"/>
    </source>
</evidence>
<dbReference type="GO" id="GO:0015031">
    <property type="term" value="P:protein transport"/>
    <property type="evidence" value="ECO:0007669"/>
    <property type="project" value="UniProtKB-UniRule"/>
</dbReference>
<comment type="function">
    <text evidence="11">Involved in protein export. Acts as a chaperone by maintaining the newly synthesized protein in an open conformation. Functions as a peptidyl-prolyl cis-trans isomerase.</text>
</comment>
<dbReference type="InterPro" id="IPR037041">
    <property type="entry name" value="Trigger_fac_C_sf"/>
</dbReference>
<comment type="similarity">
    <text evidence="2 11 13">Belongs to the FKBP-type PPIase family. Tig subfamily.</text>
</comment>
<feature type="domain" description="PPIase FKBP-type" evidence="15">
    <location>
        <begin position="162"/>
        <end position="210"/>
    </location>
</feature>
<protein>
    <recommendedName>
        <fullName evidence="4 11">Trigger factor</fullName>
        <shortName evidence="11">TF</shortName>
        <ecNumber evidence="3 11">5.2.1.8</ecNumber>
    </recommendedName>
    <alternativeName>
        <fullName evidence="10 11">PPIase</fullName>
    </alternativeName>
</protein>
<evidence type="ECO:0000256" key="1">
    <source>
        <dbReference type="ARBA" id="ARBA00000971"/>
    </source>
</evidence>
<dbReference type="PANTHER" id="PTHR30560:SF3">
    <property type="entry name" value="TRIGGER FACTOR-LIKE PROTEIN TIG, CHLOROPLASTIC"/>
    <property type="match status" value="1"/>
</dbReference>
<comment type="caution">
    <text evidence="16">The sequence shown here is derived from an EMBL/GenBank/DDBJ whole genome shotgun (WGS) entry which is preliminary data.</text>
</comment>
<dbReference type="GO" id="GO:0044183">
    <property type="term" value="F:protein folding chaperone"/>
    <property type="evidence" value="ECO:0007669"/>
    <property type="project" value="TreeGrafter"/>
</dbReference>
<comment type="catalytic activity">
    <reaction evidence="1 11 12">
        <text>[protein]-peptidylproline (omega=180) = [protein]-peptidylproline (omega=0)</text>
        <dbReference type="Rhea" id="RHEA:16237"/>
        <dbReference type="Rhea" id="RHEA-COMP:10747"/>
        <dbReference type="Rhea" id="RHEA-COMP:10748"/>
        <dbReference type="ChEBI" id="CHEBI:83833"/>
        <dbReference type="ChEBI" id="CHEBI:83834"/>
        <dbReference type="EC" id="5.2.1.8"/>
    </reaction>
</comment>
<dbReference type="Gene3D" id="3.10.50.40">
    <property type="match status" value="1"/>
</dbReference>
<feature type="region of interest" description="Disordered" evidence="14">
    <location>
        <begin position="444"/>
        <end position="527"/>
    </location>
</feature>
<dbReference type="SUPFAM" id="SSF109998">
    <property type="entry name" value="Triger factor/SurA peptide-binding domain-like"/>
    <property type="match status" value="1"/>
</dbReference>
<dbReference type="AlphaFoldDB" id="A0A939C435"/>
<dbReference type="EC" id="5.2.1.8" evidence="3 11"/>
<dbReference type="InterPro" id="IPR001179">
    <property type="entry name" value="PPIase_FKBP_dom"/>
</dbReference>